<dbReference type="AlphaFoldDB" id="A0A1G5QIB0"/>
<gene>
    <name evidence="1" type="ORF">SAMN03097708_02144</name>
</gene>
<dbReference type="RefSeq" id="WP_092996614.1">
    <property type="nucleotide sequence ID" value="NZ_FMWD01000006.1"/>
</dbReference>
<accession>A0A1G5QIB0</accession>
<dbReference type="EMBL" id="FMWD01000006">
    <property type="protein sequence ID" value="SCZ61487.1"/>
    <property type="molecule type" value="Genomic_DNA"/>
</dbReference>
<proteinExistence type="predicted"/>
<organism evidence="1 2">
    <name type="scientific">Thiohalomonas denitrificans</name>
    <dbReference type="NCBI Taxonomy" id="415747"/>
    <lineage>
        <taxon>Bacteria</taxon>
        <taxon>Pseudomonadati</taxon>
        <taxon>Pseudomonadota</taxon>
        <taxon>Gammaproteobacteria</taxon>
        <taxon>Thiohalomonadales</taxon>
        <taxon>Thiohalomonadaceae</taxon>
        <taxon>Thiohalomonas</taxon>
    </lineage>
</organism>
<evidence type="ECO:0000313" key="2">
    <source>
        <dbReference type="Proteomes" id="UP000199648"/>
    </source>
</evidence>
<protein>
    <submittedName>
        <fullName evidence="1">Uncharacterized protein</fullName>
    </submittedName>
</protein>
<keyword evidence="2" id="KW-1185">Reference proteome</keyword>
<reference evidence="1 2" key="1">
    <citation type="submission" date="2016-10" db="EMBL/GenBank/DDBJ databases">
        <authorList>
            <person name="de Groot N.N."/>
        </authorList>
    </citation>
    <scope>NUCLEOTIDE SEQUENCE [LARGE SCALE GENOMIC DNA]</scope>
    <source>
        <strain evidence="1 2">HLD2</strain>
    </source>
</reference>
<dbReference type="STRING" id="415747.SAMN03097708_02144"/>
<sequence length="82" mass="9618">MERANIPKLGKIARKPWYGLWRWIESHIYAGKEYTLQVPFGRRVFTPWFIGQGEDEFATLLKSMRQNGALMASPDRTYLEVV</sequence>
<evidence type="ECO:0000313" key="1">
    <source>
        <dbReference type="EMBL" id="SCZ61487.1"/>
    </source>
</evidence>
<name>A0A1G5QIB0_9GAMM</name>
<dbReference type="Proteomes" id="UP000199648">
    <property type="component" value="Unassembled WGS sequence"/>
</dbReference>